<keyword evidence="3" id="KW-1185">Reference proteome</keyword>
<accession>A0ABD2JMG3</accession>
<gene>
    <name evidence="2" type="ORF">niasHT_024210</name>
</gene>
<proteinExistence type="predicted"/>
<dbReference type="AlphaFoldDB" id="A0ABD2JMG3"/>
<evidence type="ECO:0000313" key="3">
    <source>
        <dbReference type="Proteomes" id="UP001620626"/>
    </source>
</evidence>
<reference evidence="2 3" key="1">
    <citation type="submission" date="2024-10" db="EMBL/GenBank/DDBJ databases">
        <authorList>
            <person name="Kim D."/>
        </authorList>
    </citation>
    <scope>NUCLEOTIDE SEQUENCE [LARGE SCALE GENOMIC DNA]</scope>
    <source>
        <strain evidence="2">BH-2024</strain>
    </source>
</reference>
<dbReference type="EMBL" id="JBICBT010000941">
    <property type="protein sequence ID" value="KAL3091628.1"/>
    <property type="molecule type" value="Genomic_DNA"/>
</dbReference>
<organism evidence="2 3">
    <name type="scientific">Heterodera trifolii</name>
    <dbReference type="NCBI Taxonomy" id="157864"/>
    <lineage>
        <taxon>Eukaryota</taxon>
        <taxon>Metazoa</taxon>
        <taxon>Ecdysozoa</taxon>
        <taxon>Nematoda</taxon>
        <taxon>Chromadorea</taxon>
        <taxon>Rhabditida</taxon>
        <taxon>Tylenchina</taxon>
        <taxon>Tylenchomorpha</taxon>
        <taxon>Tylenchoidea</taxon>
        <taxon>Heteroderidae</taxon>
        <taxon>Heteroderinae</taxon>
        <taxon>Heterodera</taxon>
    </lineage>
</organism>
<evidence type="ECO:0000256" key="1">
    <source>
        <dbReference type="SAM" id="MobiDB-lite"/>
    </source>
</evidence>
<dbReference type="Proteomes" id="UP001620626">
    <property type="component" value="Unassembled WGS sequence"/>
</dbReference>
<sequence>MLENGGVGKLGEDGGKCPVGPPNSDHHHIQQQRRPSDGQQLKIRKGNGWSGGWRLSLMTPTPISTPVHKHRLMWMNVNEEEQWAKEGQRGSKANEAGEG</sequence>
<feature type="region of interest" description="Disordered" evidence="1">
    <location>
        <begin position="1"/>
        <end position="51"/>
    </location>
</feature>
<comment type="caution">
    <text evidence="2">The sequence shown here is derived from an EMBL/GenBank/DDBJ whole genome shotgun (WGS) entry which is preliminary data.</text>
</comment>
<protein>
    <submittedName>
        <fullName evidence="2">Uncharacterized protein</fullName>
    </submittedName>
</protein>
<name>A0ABD2JMG3_9BILA</name>
<evidence type="ECO:0000313" key="2">
    <source>
        <dbReference type="EMBL" id="KAL3091628.1"/>
    </source>
</evidence>